<dbReference type="AlphaFoldDB" id="A0A8B7YM90"/>
<dbReference type="SMART" id="SM01052">
    <property type="entry name" value="CAP_GLY"/>
    <property type="match status" value="1"/>
</dbReference>
<dbReference type="PANTHER" id="PTHR18916">
    <property type="entry name" value="DYNACTIN 1-RELATED MICROTUBULE-BINDING"/>
    <property type="match status" value="1"/>
</dbReference>
<name>A0A8B7YM90_ACAPL</name>
<proteinExistence type="predicted"/>
<dbReference type="GO" id="GO:0031122">
    <property type="term" value="P:cytoplasmic microtubule organization"/>
    <property type="evidence" value="ECO:0007669"/>
    <property type="project" value="TreeGrafter"/>
</dbReference>
<dbReference type="GeneID" id="110980977"/>
<feature type="domain" description="CAP-Gly" evidence="2">
    <location>
        <begin position="30"/>
        <end position="72"/>
    </location>
</feature>
<dbReference type="SUPFAM" id="SSF74924">
    <property type="entry name" value="Cap-Gly domain"/>
    <property type="match status" value="1"/>
</dbReference>
<dbReference type="PANTHER" id="PTHR18916:SF90">
    <property type="entry name" value="CAP-GLY DOMAIN-CONTAINING PROTEIN"/>
    <property type="match status" value="1"/>
</dbReference>
<evidence type="ECO:0000259" key="2">
    <source>
        <dbReference type="PROSITE" id="PS50245"/>
    </source>
</evidence>
<dbReference type="Pfam" id="PF01302">
    <property type="entry name" value="CAP_GLY"/>
    <property type="match status" value="1"/>
</dbReference>
<dbReference type="Gene3D" id="2.30.30.190">
    <property type="entry name" value="CAP Gly-rich-like domain"/>
    <property type="match status" value="1"/>
</dbReference>
<organism evidence="3 4">
    <name type="scientific">Acanthaster planci</name>
    <name type="common">Crown-of-thorns starfish</name>
    <dbReference type="NCBI Taxonomy" id="133434"/>
    <lineage>
        <taxon>Eukaryota</taxon>
        <taxon>Metazoa</taxon>
        <taxon>Echinodermata</taxon>
        <taxon>Eleutherozoa</taxon>
        <taxon>Asterozoa</taxon>
        <taxon>Asteroidea</taxon>
        <taxon>Valvatacea</taxon>
        <taxon>Valvatida</taxon>
        <taxon>Acanthasteridae</taxon>
        <taxon>Acanthaster</taxon>
    </lineage>
</organism>
<dbReference type="GO" id="GO:0005634">
    <property type="term" value="C:nucleus"/>
    <property type="evidence" value="ECO:0007669"/>
    <property type="project" value="TreeGrafter"/>
</dbReference>
<dbReference type="KEGG" id="aplc:110980977"/>
<dbReference type="PROSITE" id="PS50245">
    <property type="entry name" value="CAP_GLY_2"/>
    <property type="match status" value="1"/>
</dbReference>
<keyword evidence="3" id="KW-1185">Reference proteome</keyword>
<sequence length="249" mass="27590">MVLFLNINIGQRVEVYYKGQIFAGTVKYKGGLSNVKGDWVGVDLDEPVGKHSGIFKGREYFTCTPKHGIFIHPSRIRFTPLKRNIFDTYRSVSPSSYVDETLFRSSSVPRATGPYDPVSVSDTFTRLASAGFENPSASWHAGKKCLSKSDSFSCSPTPSFNLSHSVGRAFTPKKPQRPKSAMELSSRGGNWGVDGGGRCTSPLRRFHSRADSPFISRPAVPKTHMPAEALRLQDMRGWACTPKPREWAL</sequence>
<reference evidence="4" key="1">
    <citation type="submission" date="2025-08" db="UniProtKB">
        <authorList>
            <consortium name="RefSeq"/>
        </authorList>
    </citation>
    <scope>IDENTIFICATION</scope>
</reference>
<protein>
    <submittedName>
        <fullName evidence="4">Dynactin subunit 1-like</fullName>
    </submittedName>
</protein>
<gene>
    <name evidence="4" type="primary">LOC110980977</name>
</gene>
<dbReference type="GO" id="GO:0051010">
    <property type="term" value="F:microtubule plus-end binding"/>
    <property type="evidence" value="ECO:0007669"/>
    <property type="project" value="TreeGrafter"/>
</dbReference>
<feature type="region of interest" description="Disordered" evidence="1">
    <location>
        <begin position="165"/>
        <end position="195"/>
    </location>
</feature>
<dbReference type="OMA" id="AHYVREM"/>
<dbReference type="GO" id="GO:0005938">
    <property type="term" value="C:cell cortex"/>
    <property type="evidence" value="ECO:0007669"/>
    <property type="project" value="TreeGrafter"/>
</dbReference>
<dbReference type="GO" id="GO:0035371">
    <property type="term" value="C:microtubule plus-end"/>
    <property type="evidence" value="ECO:0007669"/>
    <property type="project" value="TreeGrafter"/>
</dbReference>
<dbReference type="Proteomes" id="UP000694845">
    <property type="component" value="Unplaced"/>
</dbReference>
<evidence type="ECO:0000313" key="4">
    <source>
        <dbReference type="RefSeq" id="XP_022093777.1"/>
    </source>
</evidence>
<dbReference type="RefSeq" id="XP_022093777.1">
    <property type="nucleotide sequence ID" value="XM_022238085.1"/>
</dbReference>
<evidence type="ECO:0000313" key="3">
    <source>
        <dbReference type="Proteomes" id="UP000694845"/>
    </source>
</evidence>
<dbReference type="InterPro" id="IPR000938">
    <property type="entry name" value="CAP-Gly_domain"/>
</dbReference>
<dbReference type="InterPro" id="IPR036859">
    <property type="entry name" value="CAP-Gly_dom_sf"/>
</dbReference>
<evidence type="ECO:0000256" key="1">
    <source>
        <dbReference type="SAM" id="MobiDB-lite"/>
    </source>
</evidence>
<accession>A0A8B7YM90</accession>
<dbReference type="OrthoDB" id="2130750at2759"/>